<organism evidence="2 3">
    <name type="scientific">Dimorphilus gyrociliatus</name>
    <dbReference type="NCBI Taxonomy" id="2664684"/>
    <lineage>
        <taxon>Eukaryota</taxon>
        <taxon>Metazoa</taxon>
        <taxon>Spiralia</taxon>
        <taxon>Lophotrochozoa</taxon>
        <taxon>Annelida</taxon>
        <taxon>Polychaeta</taxon>
        <taxon>Polychaeta incertae sedis</taxon>
        <taxon>Dinophilidae</taxon>
        <taxon>Dimorphilus</taxon>
    </lineage>
</organism>
<name>A0A7I8VGX9_9ANNE</name>
<evidence type="ECO:0000313" key="3">
    <source>
        <dbReference type="Proteomes" id="UP000549394"/>
    </source>
</evidence>
<gene>
    <name evidence="2" type="ORF">DGYR_LOCUS2752</name>
</gene>
<feature type="compositionally biased region" description="Basic and acidic residues" evidence="1">
    <location>
        <begin position="72"/>
        <end position="82"/>
    </location>
</feature>
<dbReference type="Proteomes" id="UP000549394">
    <property type="component" value="Unassembled WGS sequence"/>
</dbReference>
<protein>
    <submittedName>
        <fullName evidence="2">DgyrCDS2984</fullName>
    </submittedName>
</protein>
<accession>A0A7I8VGX9</accession>
<evidence type="ECO:0000256" key="1">
    <source>
        <dbReference type="SAM" id="MobiDB-lite"/>
    </source>
</evidence>
<evidence type="ECO:0000313" key="2">
    <source>
        <dbReference type="EMBL" id="CAD5113820.1"/>
    </source>
</evidence>
<dbReference type="EMBL" id="CAJFCJ010000004">
    <property type="protein sequence ID" value="CAD5113820.1"/>
    <property type="molecule type" value="Genomic_DNA"/>
</dbReference>
<feature type="region of interest" description="Disordered" evidence="1">
    <location>
        <begin position="72"/>
        <end position="124"/>
    </location>
</feature>
<keyword evidence="3" id="KW-1185">Reference proteome</keyword>
<dbReference type="AlphaFoldDB" id="A0A7I8VGX9"/>
<comment type="caution">
    <text evidence="2">The sequence shown here is derived from an EMBL/GenBank/DDBJ whole genome shotgun (WGS) entry which is preliminary data.</text>
</comment>
<dbReference type="OrthoDB" id="5969703at2759"/>
<dbReference type="Pfam" id="PF15384">
    <property type="entry name" value="PAXX"/>
    <property type="match status" value="1"/>
</dbReference>
<dbReference type="GO" id="GO:0006303">
    <property type="term" value="P:double-strand break repair via nonhomologous end joining"/>
    <property type="evidence" value="ECO:0007669"/>
    <property type="project" value="InterPro"/>
</dbReference>
<dbReference type="InterPro" id="IPR027873">
    <property type="entry name" value="PAXX"/>
</dbReference>
<reference evidence="2 3" key="1">
    <citation type="submission" date="2020-08" db="EMBL/GenBank/DDBJ databases">
        <authorList>
            <person name="Hejnol A."/>
        </authorList>
    </citation>
    <scope>NUCLEOTIDE SEQUENCE [LARGE SCALE GENOMIC DNA]</scope>
</reference>
<sequence>MIQEIVKNVWTSSSTDLSLTKLADQKLLLEYTSDIQVELIEAEETKRDEMIKSTFSSMFLQLKDQSNKVRELENEKQFRSPVKESLIPDTSPANKSKQVPKEPGMSKINPGVKRRKAATGIRFD</sequence>
<proteinExistence type="predicted"/>